<evidence type="ECO:0000256" key="10">
    <source>
        <dbReference type="ARBA" id="ARBA00022984"/>
    </source>
</evidence>
<dbReference type="GO" id="GO:0071555">
    <property type="term" value="P:cell wall organization"/>
    <property type="evidence" value="ECO:0007669"/>
    <property type="project" value="UniProtKB-KW"/>
</dbReference>
<evidence type="ECO:0000259" key="16">
    <source>
        <dbReference type="Pfam" id="PF02875"/>
    </source>
</evidence>
<dbReference type="InterPro" id="IPR004101">
    <property type="entry name" value="Mur_ligase_C"/>
</dbReference>
<comment type="caution">
    <text evidence="18">The sequence shown here is derived from an EMBL/GenBank/DDBJ whole genome shotgun (WGS) entry which is preliminary data.</text>
</comment>
<evidence type="ECO:0000256" key="14">
    <source>
        <dbReference type="HAMAP-Rule" id="MF_00046"/>
    </source>
</evidence>
<dbReference type="Pfam" id="PF02875">
    <property type="entry name" value="Mur_ligase_C"/>
    <property type="match status" value="1"/>
</dbReference>
<dbReference type="InterPro" id="IPR050061">
    <property type="entry name" value="MurCDEF_pg_biosynth"/>
</dbReference>
<dbReference type="SUPFAM" id="SSF53623">
    <property type="entry name" value="MurD-like peptide ligases, catalytic domain"/>
    <property type="match status" value="1"/>
</dbReference>
<dbReference type="HAMAP" id="MF_00046">
    <property type="entry name" value="MurC"/>
    <property type="match status" value="1"/>
</dbReference>
<evidence type="ECO:0000256" key="12">
    <source>
        <dbReference type="ARBA" id="ARBA00023316"/>
    </source>
</evidence>
<proteinExistence type="inferred from homology"/>
<dbReference type="Pfam" id="PF01225">
    <property type="entry name" value="Mur_ligase"/>
    <property type="match status" value="1"/>
</dbReference>
<dbReference type="GO" id="GO:0008360">
    <property type="term" value="P:regulation of cell shape"/>
    <property type="evidence" value="ECO:0007669"/>
    <property type="project" value="UniProtKB-KW"/>
</dbReference>
<accession>A0A9D9H465</accession>
<evidence type="ECO:0000256" key="7">
    <source>
        <dbReference type="ARBA" id="ARBA00022741"/>
    </source>
</evidence>
<dbReference type="GO" id="GO:0005524">
    <property type="term" value="F:ATP binding"/>
    <property type="evidence" value="ECO:0007669"/>
    <property type="project" value="UniProtKB-UniRule"/>
</dbReference>
<gene>
    <name evidence="14" type="primary">murC</name>
    <name evidence="18" type="ORF">IAC55_02510</name>
</gene>
<name>A0A9D9H465_9FIRM</name>
<dbReference type="Pfam" id="PF08245">
    <property type="entry name" value="Mur_ligase_M"/>
    <property type="match status" value="1"/>
</dbReference>
<keyword evidence="6 14" id="KW-0132">Cell division</keyword>
<evidence type="ECO:0000256" key="11">
    <source>
        <dbReference type="ARBA" id="ARBA00023306"/>
    </source>
</evidence>
<dbReference type="GO" id="GO:0009252">
    <property type="term" value="P:peptidoglycan biosynthetic process"/>
    <property type="evidence" value="ECO:0007669"/>
    <property type="project" value="UniProtKB-UniRule"/>
</dbReference>
<keyword evidence="10 14" id="KW-0573">Peptidoglycan synthesis</keyword>
<evidence type="ECO:0000256" key="8">
    <source>
        <dbReference type="ARBA" id="ARBA00022840"/>
    </source>
</evidence>
<feature type="domain" description="Mur ligase C-terminal" evidence="16">
    <location>
        <begin position="319"/>
        <end position="448"/>
    </location>
</feature>
<evidence type="ECO:0000259" key="17">
    <source>
        <dbReference type="Pfam" id="PF08245"/>
    </source>
</evidence>
<comment type="function">
    <text evidence="14">Cell wall formation.</text>
</comment>
<evidence type="ECO:0000256" key="13">
    <source>
        <dbReference type="ARBA" id="ARBA00047833"/>
    </source>
</evidence>
<dbReference type="InterPro" id="IPR005758">
    <property type="entry name" value="UDP-N-AcMur_Ala_ligase_MurC"/>
</dbReference>
<dbReference type="PANTHER" id="PTHR43445:SF3">
    <property type="entry name" value="UDP-N-ACETYLMURAMATE--L-ALANINE LIGASE"/>
    <property type="match status" value="1"/>
</dbReference>
<keyword evidence="12 14" id="KW-0961">Cell wall biogenesis/degradation</keyword>
<keyword evidence="5 14" id="KW-0436">Ligase</keyword>
<dbReference type="PANTHER" id="PTHR43445">
    <property type="entry name" value="UDP-N-ACETYLMURAMATE--L-ALANINE LIGASE-RELATED"/>
    <property type="match status" value="1"/>
</dbReference>
<evidence type="ECO:0000313" key="19">
    <source>
        <dbReference type="Proteomes" id="UP000823611"/>
    </source>
</evidence>
<keyword evidence="8 14" id="KW-0067">ATP-binding</keyword>
<dbReference type="EMBL" id="JADIMX010000049">
    <property type="protein sequence ID" value="MBO8434183.1"/>
    <property type="molecule type" value="Genomic_DNA"/>
</dbReference>
<evidence type="ECO:0000313" key="18">
    <source>
        <dbReference type="EMBL" id="MBO8434183.1"/>
    </source>
</evidence>
<comment type="catalytic activity">
    <reaction evidence="13 14">
        <text>UDP-N-acetyl-alpha-D-muramate + L-alanine + ATP = UDP-N-acetyl-alpha-D-muramoyl-L-alanine + ADP + phosphate + H(+)</text>
        <dbReference type="Rhea" id="RHEA:23372"/>
        <dbReference type="ChEBI" id="CHEBI:15378"/>
        <dbReference type="ChEBI" id="CHEBI:30616"/>
        <dbReference type="ChEBI" id="CHEBI:43474"/>
        <dbReference type="ChEBI" id="CHEBI:57972"/>
        <dbReference type="ChEBI" id="CHEBI:70757"/>
        <dbReference type="ChEBI" id="CHEBI:83898"/>
        <dbReference type="ChEBI" id="CHEBI:456216"/>
        <dbReference type="EC" id="6.3.2.8"/>
    </reaction>
</comment>
<comment type="subcellular location">
    <subcellularLocation>
        <location evidence="1 14">Cytoplasm</location>
    </subcellularLocation>
</comment>
<evidence type="ECO:0000256" key="5">
    <source>
        <dbReference type="ARBA" id="ARBA00022598"/>
    </source>
</evidence>
<dbReference type="InterPro" id="IPR000713">
    <property type="entry name" value="Mur_ligase_N"/>
</dbReference>
<dbReference type="GO" id="GO:0008763">
    <property type="term" value="F:UDP-N-acetylmuramate-L-alanine ligase activity"/>
    <property type="evidence" value="ECO:0007669"/>
    <property type="project" value="UniProtKB-UniRule"/>
</dbReference>
<dbReference type="SUPFAM" id="SSF51984">
    <property type="entry name" value="MurCD N-terminal domain"/>
    <property type="match status" value="1"/>
</dbReference>
<dbReference type="SUPFAM" id="SSF53244">
    <property type="entry name" value="MurD-like peptide ligases, peptide-binding domain"/>
    <property type="match status" value="1"/>
</dbReference>
<comment type="pathway">
    <text evidence="2 14">Cell wall biogenesis; peptidoglycan biosynthesis.</text>
</comment>
<organism evidence="18 19">
    <name type="scientific">Candidatus Fimicola merdigallinarum</name>
    <dbReference type="NCBI Taxonomy" id="2840819"/>
    <lineage>
        <taxon>Bacteria</taxon>
        <taxon>Bacillati</taxon>
        <taxon>Bacillota</taxon>
        <taxon>Clostridia</taxon>
        <taxon>Lachnospirales</taxon>
        <taxon>Lachnospiraceae</taxon>
        <taxon>Lachnospiraceae incertae sedis</taxon>
        <taxon>Candidatus Fimicola</taxon>
    </lineage>
</organism>
<dbReference type="InterPro" id="IPR036615">
    <property type="entry name" value="Mur_ligase_C_dom_sf"/>
</dbReference>
<dbReference type="Gene3D" id="3.40.1190.10">
    <property type="entry name" value="Mur-like, catalytic domain"/>
    <property type="match status" value="1"/>
</dbReference>
<dbReference type="Gene3D" id="3.90.190.20">
    <property type="entry name" value="Mur ligase, C-terminal domain"/>
    <property type="match status" value="1"/>
</dbReference>
<feature type="domain" description="Mur ligase central" evidence="17">
    <location>
        <begin position="116"/>
        <end position="296"/>
    </location>
</feature>
<reference evidence="18" key="2">
    <citation type="journal article" date="2021" name="PeerJ">
        <title>Extensive microbial diversity within the chicken gut microbiome revealed by metagenomics and culture.</title>
        <authorList>
            <person name="Gilroy R."/>
            <person name="Ravi A."/>
            <person name="Getino M."/>
            <person name="Pursley I."/>
            <person name="Horton D.L."/>
            <person name="Alikhan N.F."/>
            <person name="Baker D."/>
            <person name="Gharbi K."/>
            <person name="Hall N."/>
            <person name="Watson M."/>
            <person name="Adriaenssens E.M."/>
            <person name="Foster-Nyarko E."/>
            <person name="Jarju S."/>
            <person name="Secka A."/>
            <person name="Antonio M."/>
            <person name="Oren A."/>
            <person name="Chaudhuri R.R."/>
            <person name="La Ragione R."/>
            <person name="Hildebrand F."/>
            <person name="Pallen M.J."/>
        </authorList>
    </citation>
    <scope>NUCLEOTIDE SEQUENCE</scope>
    <source>
        <strain evidence="18">F6-4510</strain>
    </source>
</reference>
<dbReference type="InterPro" id="IPR036565">
    <property type="entry name" value="Mur-like_cat_sf"/>
</dbReference>
<dbReference type="GO" id="GO:0005737">
    <property type="term" value="C:cytoplasm"/>
    <property type="evidence" value="ECO:0007669"/>
    <property type="project" value="UniProtKB-SubCell"/>
</dbReference>
<evidence type="ECO:0000259" key="15">
    <source>
        <dbReference type="Pfam" id="PF01225"/>
    </source>
</evidence>
<sequence>MIDGFSIKYKNVYFIGIGGISMSGLAEILKSRGVNVAGTDMKISDTTKHLENLGVKVNIGHSKENITKDFDLVVYTAAVKEDNPELLKAKELSIDIMDRAELLGHIMADYENSVAVSGTHGKTTTTSMVSEILLCADTDPTISVGGILPSIGGNTKVGSSKYFVAEACEYFDSFLKFNPLVGIILNIEADHLDYFKTFENVKKSFHKFAMRIPKNGTLIVNDEIEDVDILTKDLNCKFETYSTKNSSANWFAKNIIHHENGKNTFTVCHNGEDLGEVTLNIPGEHNISNALGACGATFSLGVPFEKIAQGLMNYGGTNRRFQRKGMFDGVTVIDDYAHHPTEIKATLTAGNNVKHNRLWCVFQPHTYTRTYNLFDEFTEAFDDADKIIIADIYAAREKDTGLVNSKALADKIKEKGKDVTYIGSLDDIVKYLKKECKEGDLLITMGAGDVNTVGERLVSGEL</sequence>
<reference evidence="18" key="1">
    <citation type="submission" date="2020-10" db="EMBL/GenBank/DDBJ databases">
        <authorList>
            <person name="Gilroy R."/>
        </authorList>
    </citation>
    <scope>NUCLEOTIDE SEQUENCE</scope>
    <source>
        <strain evidence="18">F6-4510</strain>
    </source>
</reference>
<dbReference type="GO" id="GO:0051301">
    <property type="term" value="P:cell division"/>
    <property type="evidence" value="ECO:0007669"/>
    <property type="project" value="UniProtKB-KW"/>
</dbReference>
<evidence type="ECO:0000256" key="9">
    <source>
        <dbReference type="ARBA" id="ARBA00022960"/>
    </source>
</evidence>
<feature type="domain" description="Mur ligase N-terminal catalytic" evidence="15">
    <location>
        <begin position="12"/>
        <end position="110"/>
    </location>
</feature>
<keyword evidence="11 14" id="KW-0131">Cell cycle</keyword>
<protein>
    <recommendedName>
        <fullName evidence="3 14">UDP-N-acetylmuramate--L-alanine ligase</fullName>
        <ecNumber evidence="3 14">6.3.2.8</ecNumber>
    </recommendedName>
    <alternativeName>
        <fullName evidence="14">UDP-N-acetylmuramoyl-L-alanine synthetase</fullName>
    </alternativeName>
</protein>
<evidence type="ECO:0000256" key="4">
    <source>
        <dbReference type="ARBA" id="ARBA00022490"/>
    </source>
</evidence>
<dbReference type="EC" id="6.3.2.8" evidence="3 14"/>
<evidence type="ECO:0000256" key="6">
    <source>
        <dbReference type="ARBA" id="ARBA00022618"/>
    </source>
</evidence>
<keyword evidence="7 14" id="KW-0547">Nucleotide-binding</keyword>
<dbReference type="AlphaFoldDB" id="A0A9D9H465"/>
<dbReference type="InterPro" id="IPR013221">
    <property type="entry name" value="Mur_ligase_cen"/>
</dbReference>
<keyword evidence="9 14" id="KW-0133">Cell shape</keyword>
<evidence type="ECO:0000256" key="3">
    <source>
        <dbReference type="ARBA" id="ARBA00012211"/>
    </source>
</evidence>
<dbReference type="NCBIfam" id="TIGR01082">
    <property type="entry name" value="murC"/>
    <property type="match status" value="1"/>
</dbReference>
<dbReference type="Gene3D" id="3.40.50.720">
    <property type="entry name" value="NAD(P)-binding Rossmann-like Domain"/>
    <property type="match status" value="1"/>
</dbReference>
<evidence type="ECO:0000256" key="1">
    <source>
        <dbReference type="ARBA" id="ARBA00004496"/>
    </source>
</evidence>
<keyword evidence="4 14" id="KW-0963">Cytoplasm</keyword>
<comment type="similarity">
    <text evidence="14">Belongs to the MurCDEF family.</text>
</comment>
<feature type="binding site" evidence="14">
    <location>
        <begin position="118"/>
        <end position="124"/>
    </location>
    <ligand>
        <name>ATP</name>
        <dbReference type="ChEBI" id="CHEBI:30616"/>
    </ligand>
</feature>
<dbReference type="Proteomes" id="UP000823611">
    <property type="component" value="Unassembled WGS sequence"/>
</dbReference>
<evidence type="ECO:0000256" key="2">
    <source>
        <dbReference type="ARBA" id="ARBA00004752"/>
    </source>
</evidence>